<sequence length="58" mass="6864">MGENGYYLKCWRDLSSSQSQALLVQRYRAKPDGRRMEHCWSALQTPRRSHACLQDHQL</sequence>
<dbReference type="AlphaFoldDB" id="A0A8J4TQW9"/>
<accession>A0A8J4TQW9</accession>
<protein>
    <submittedName>
        <fullName evidence="1">Thymidylate synthase</fullName>
    </submittedName>
</protein>
<comment type="caution">
    <text evidence="1">The sequence shown here is derived from an EMBL/GenBank/DDBJ whole genome shotgun (WGS) entry which is preliminary data.</text>
</comment>
<reference evidence="1" key="1">
    <citation type="submission" date="2020-07" db="EMBL/GenBank/DDBJ databases">
        <title>Clarias magur genome sequencing, assembly and annotation.</title>
        <authorList>
            <person name="Kushwaha B."/>
            <person name="Kumar R."/>
            <person name="Das P."/>
            <person name="Joshi C.G."/>
            <person name="Kumar D."/>
            <person name="Nagpure N.S."/>
            <person name="Pandey M."/>
            <person name="Agarwal S."/>
            <person name="Srivastava S."/>
            <person name="Singh M."/>
            <person name="Sahoo L."/>
            <person name="Jayasankar P."/>
            <person name="Meher P.K."/>
            <person name="Koringa P.G."/>
            <person name="Iquebal M.A."/>
            <person name="Das S.P."/>
            <person name="Bit A."/>
            <person name="Patnaik S."/>
            <person name="Patel N."/>
            <person name="Shah T.M."/>
            <person name="Hinsu A."/>
            <person name="Jena J.K."/>
        </authorList>
    </citation>
    <scope>NUCLEOTIDE SEQUENCE</scope>
    <source>
        <strain evidence="1">CIFAMagur01</strain>
        <tissue evidence="1">Testis</tissue>
    </source>
</reference>
<organism evidence="1 2">
    <name type="scientific">Clarias magur</name>
    <name type="common">Asian catfish</name>
    <name type="synonym">Macropteronotus magur</name>
    <dbReference type="NCBI Taxonomy" id="1594786"/>
    <lineage>
        <taxon>Eukaryota</taxon>
        <taxon>Metazoa</taxon>
        <taxon>Chordata</taxon>
        <taxon>Craniata</taxon>
        <taxon>Vertebrata</taxon>
        <taxon>Euteleostomi</taxon>
        <taxon>Actinopterygii</taxon>
        <taxon>Neopterygii</taxon>
        <taxon>Teleostei</taxon>
        <taxon>Ostariophysi</taxon>
        <taxon>Siluriformes</taxon>
        <taxon>Clariidae</taxon>
        <taxon>Clarias</taxon>
    </lineage>
</organism>
<dbReference type="Proteomes" id="UP000727407">
    <property type="component" value="Unassembled WGS sequence"/>
</dbReference>
<dbReference type="EMBL" id="QNUK01000793">
    <property type="protein sequence ID" value="KAF5889581.1"/>
    <property type="molecule type" value="Genomic_DNA"/>
</dbReference>
<evidence type="ECO:0000313" key="1">
    <source>
        <dbReference type="EMBL" id="KAF5889581.1"/>
    </source>
</evidence>
<keyword evidence="2" id="KW-1185">Reference proteome</keyword>
<name>A0A8J4TQW9_CLAMG</name>
<proteinExistence type="predicted"/>
<evidence type="ECO:0000313" key="2">
    <source>
        <dbReference type="Proteomes" id="UP000727407"/>
    </source>
</evidence>
<gene>
    <name evidence="1" type="ORF">DAT39_020731</name>
</gene>